<dbReference type="EMBL" id="REFC01000012">
    <property type="protein sequence ID" value="RMA64739.1"/>
    <property type="molecule type" value="Genomic_DNA"/>
</dbReference>
<dbReference type="RefSeq" id="WP_170152867.1">
    <property type="nucleotide sequence ID" value="NZ_REFC01000012.1"/>
</dbReference>
<accession>A0A3L9Z050</accession>
<evidence type="ECO:0000256" key="1">
    <source>
        <dbReference type="SAM" id="Phobius"/>
    </source>
</evidence>
<keyword evidence="1" id="KW-0472">Membrane</keyword>
<evidence type="ECO:0000313" key="3">
    <source>
        <dbReference type="EMBL" id="RMA64739.1"/>
    </source>
</evidence>
<sequence length="405" mass="46854">MTKLQKILFGIFLLLLGTLVYLEATKPQPVNWFPSYTKTDKIPLGTFVLHDLLTENSNLEVIEEQSPPFEVLKDSTVSGTYVFINNDLNFDKIEVEKLLNWVAKGNTVFASANYHSQFLKDTLQLETQAAWLPNTIGSEPLMNLINPKLKSEKPFRIERNLSVRYFEKIDTLSQIALGVSQIYNDTLSIAIPNLNFIKAPVGKGAFYLHLQPEIFSNYFLLAENNADFTKKVLSYINDDKMLIWDNYYKSGKPINVSPLHILLNNKYLKWAYYFVLIGALLFILFEGKRKQRSIPVVPPLTNKTYEYTRTIAGMYLDKNENHEIAKKQIALFMEFIRTRMRIQTDKLDKRFFESVGSRSGNTEEATVALFNFIQKVQSQQHTEKEELIKLYHLITDYKKKIDGKS</sequence>
<dbReference type="Pfam" id="PF14258">
    <property type="entry name" value="DUF4350"/>
    <property type="match status" value="1"/>
</dbReference>
<keyword evidence="1" id="KW-0812">Transmembrane</keyword>
<dbReference type="AlphaFoldDB" id="A0A3L9Z050"/>
<evidence type="ECO:0000259" key="2">
    <source>
        <dbReference type="Pfam" id="PF14258"/>
    </source>
</evidence>
<feature type="transmembrane region" description="Helical" evidence="1">
    <location>
        <begin position="267"/>
        <end position="285"/>
    </location>
</feature>
<protein>
    <submittedName>
        <fullName evidence="3">Uncharacterized protein DUF4350</fullName>
    </submittedName>
</protein>
<feature type="domain" description="DUF4350" evidence="2">
    <location>
        <begin position="40"/>
        <end position="232"/>
    </location>
</feature>
<name>A0A3L9Z050_9FLAO</name>
<dbReference type="Proteomes" id="UP000271339">
    <property type="component" value="Unassembled WGS sequence"/>
</dbReference>
<evidence type="ECO:0000313" key="4">
    <source>
        <dbReference type="Proteomes" id="UP000271339"/>
    </source>
</evidence>
<dbReference type="InterPro" id="IPR025646">
    <property type="entry name" value="DUF4350"/>
</dbReference>
<keyword evidence="1" id="KW-1133">Transmembrane helix</keyword>
<reference evidence="3 4" key="1">
    <citation type="submission" date="2018-10" db="EMBL/GenBank/DDBJ databases">
        <title>Genomic Encyclopedia of Archaeal and Bacterial Type Strains, Phase II (KMG-II): from individual species to whole genera.</title>
        <authorList>
            <person name="Goeker M."/>
        </authorList>
    </citation>
    <scope>NUCLEOTIDE SEQUENCE [LARGE SCALE GENOMIC DNA]</scope>
    <source>
        <strain evidence="3 4">DSM 23424</strain>
    </source>
</reference>
<proteinExistence type="predicted"/>
<organism evidence="3 4">
    <name type="scientific">Ulvibacter antarcticus</name>
    <dbReference type="NCBI Taxonomy" id="442714"/>
    <lineage>
        <taxon>Bacteria</taxon>
        <taxon>Pseudomonadati</taxon>
        <taxon>Bacteroidota</taxon>
        <taxon>Flavobacteriia</taxon>
        <taxon>Flavobacteriales</taxon>
        <taxon>Flavobacteriaceae</taxon>
        <taxon>Ulvibacter</taxon>
    </lineage>
</organism>
<keyword evidence="4" id="KW-1185">Reference proteome</keyword>
<comment type="caution">
    <text evidence="3">The sequence shown here is derived from an EMBL/GenBank/DDBJ whole genome shotgun (WGS) entry which is preliminary data.</text>
</comment>
<gene>
    <name evidence="3" type="ORF">BXY75_1620</name>
</gene>